<evidence type="ECO:0000313" key="5">
    <source>
        <dbReference type="EMBL" id="QEE18670.1"/>
    </source>
</evidence>
<dbReference type="KEGG" id="yti:FNA67_00065"/>
<keyword evidence="6" id="KW-1185">Reference proteome</keyword>
<dbReference type="Gene3D" id="1.20.1250.20">
    <property type="entry name" value="MFS general substrate transporter like domains"/>
    <property type="match status" value="2"/>
</dbReference>
<dbReference type="PANTHER" id="PTHR23514">
    <property type="entry name" value="BYPASS OF STOP CODON PROTEIN 6"/>
    <property type="match status" value="1"/>
</dbReference>
<evidence type="ECO:0000256" key="4">
    <source>
        <dbReference type="ARBA" id="ARBA00023136"/>
    </source>
</evidence>
<dbReference type="GO" id="GO:0022857">
    <property type="term" value="F:transmembrane transporter activity"/>
    <property type="evidence" value="ECO:0007669"/>
    <property type="project" value="InterPro"/>
</dbReference>
<dbReference type="InterPro" id="IPR011701">
    <property type="entry name" value="MFS"/>
</dbReference>
<dbReference type="Proteomes" id="UP000321062">
    <property type="component" value="Chromosome"/>
</dbReference>
<dbReference type="OrthoDB" id="9810941at2"/>
<dbReference type="Pfam" id="PF07690">
    <property type="entry name" value="MFS_1"/>
    <property type="match status" value="1"/>
</dbReference>
<accession>A0A5B9DH87</accession>
<proteinExistence type="predicted"/>
<keyword evidence="2" id="KW-0812">Transmembrane</keyword>
<dbReference type="PANTHER" id="PTHR23514:SF13">
    <property type="entry name" value="INNER MEMBRANE PROTEIN YBJJ"/>
    <property type="match status" value="1"/>
</dbReference>
<dbReference type="CDD" id="cd17393">
    <property type="entry name" value="MFS_MosC_like"/>
    <property type="match status" value="1"/>
</dbReference>
<dbReference type="InterPro" id="IPR051788">
    <property type="entry name" value="MFS_Transporter"/>
</dbReference>
<evidence type="ECO:0000256" key="2">
    <source>
        <dbReference type="ARBA" id="ARBA00022692"/>
    </source>
</evidence>
<evidence type="ECO:0000313" key="6">
    <source>
        <dbReference type="Proteomes" id="UP000321062"/>
    </source>
</evidence>
<protein>
    <submittedName>
        <fullName evidence="5">MFS transporter</fullName>
    </submittedName>
</protein>
<dbReference type="InterPro" id="IPR036259">
    <property type="entry name" value="MFS_trans_sf"/>
</dbReference>
<gene>
    <name evidence="5" type="ORF">FNA67_00065</name>
</gene>
<reference evidence="5 6" key="1">
    <citation type="journal article" date="2015" name="Int. J. Syst. Evol. Microbiol.">
        <title>Youhaiella tibetensis gen. nov., sp. nov., isolated from subsurface sediment.</title>
        <authorList>
            <person name="Wang Y.X."/>
            <person name="Huang F.Q."/>
            <person name="Nogi Y."/>
            <person name="Pang S.J."/>
            <person name="Wang P.K."/>
            <person name="Lv J."/>
        </authorList>
    </citation>
    <scope>NUCLEOTIDE SEQUENCE [LARGE SCALE GENOMIC DNA]</scope>
    <source>
        <strain evidence="6">fig4</strain>
    </source>
</reference>
<dbReference type="AlphaFoldDB" id="A0A5B9DH87"/>
<organism evidence="5 6">
    <name type="scientific">Paradevosia tibetensis</name>
    <dbReference type="NCBI Taxonomy" id="1447062"/>
    <lineage>
        <taxon>Bacteria</taxon>
        <taxon>Pseudomonadati</taxon>
        <taxon>Pseudomonadota</taxon>
        <taxon>Alphaproteobacteria</taxon>
        <taxon>Hyphomicrobiales</taxon>
        <taxon>Devosiaceae</taxon>
        <taxon>Paradevosia</taxon>
    </lineage>
</organism>
<name>A0A5B9DH87_9HYPH</name>
<evidence type="ECO:0000256" key="3">
    <source>
        <dbReference type="ARBA" id="ARBA00022989"/>
    </source>
</evidence>
<comment type="subcellular location">
    <subcellularLocation>
        <location evidence="1">Membrane</location>
        <topology evidence="1">Multi-pass membrane protein</topology>
    </subcellularLocation>
</comment>
<keyword evidence="4" id="KW-0472">Membrane</keyword>
<sequence length="397" mass="41670">MRLAQHHRLYSCFFLFAVATGAVLSRLPDVQHNLGVTESQLGLTLIGMAIGSLISLTFASPIIERFGARRTALVTVLGTAALYCSVAFIGWAPLAFCALVAAGLLAGALEINLNVQLDRREAELGRGIMSRAHGFWSLGFFVTSLISAAIRQAGVSIQVHVGAVLVLVLVAGAAIIWQLEEAPTRVHTAADDQIHRIAFPTWGLLPLCIIGMAAFLVEGAGVDWSTIYMRDVFEAEPFIGGMGLTLFTAFMAGARLFIDPVVDRLGARLVATVLLSASAAGLIAVAFAPSTAVALLGFSLLGLGASAVYPLAVSAAAQRTDRPSAVNVAAMGQVTFVVFFLAPPLLGFVAQYMGIRDSYLVCLPLVFAALALVRSLPARRGLPRPGATPPVPTSPHG</sequence>
<evidence type="ECO:0000256" key="1">
    <source>
        <dbReference type="ARBA" id="ARBA00004141"/>
    </source>
</evidence>
<dbReference type="EMBL" id="CP041690">
    <property type="protein sequence ID" value="QEE18670.1"/>
    <property type="molecule type" value="Genomic_DNA"/>
</dbReference>
<dbReference type="RefSeq" id="WP_147654631.1">
    <property type="nucleotide sequence ID" value="NZ_BMFM01000001.1"/>
</dbReference>
<keyword evidence="3" id="KW-1133">Transmembrane helix</keyword>
<dbReference type="GO" id="GO:0016020">
    <property type="term" value="C:membrane"/>
    <property type="evidence" value="ECO:0007669"/>
    <property type="project" value="UniProtKB-SubCell"/>
</dbReference>
<dbReference type="SUPFAM" id="SSF103473">
    <property type="entry name" value="MFS general substrate transporter"/>
    <property type="match status" value="1"/>
</dbReference>